<feature type="transmembrane region" description="Helical" evidence="1">
    <location>
        <begin position="543"/>
        <end position="561"/>
    </location>
</feature>
<feature type="transmembrane region" description="Helical" evidence="1">
    <location>
        <begin position="384"/>
        <end position="404"/>
    </location>
</feature>
<name>A0A6N1MST8_ACILW</name>
<dbReference type="EMBL" id="CP054803">
    <property type="protein sequence ID" value="QKU20932.1"/>
    <property type="molecule type" value="Genomic_DNA"/>
</dbReference>
<feature type="transmembrane region" description="Helical" evidence="1">
    <location>
        <begin position="315"/>
        <end position="331"/>
    </location>
</feature>
<feature type="transmembrane region" description="Helical" evidence="1">
    <location>
        <begin position="205"/>
        <end position="224"/>
    </location>
</feature>
<gene>
    <name evidence="3" type="ORF">FOB19_05605</name>
</gene>
<feature type="transmembrane region" description="Helical" evidence="1">
    <location>
        <begin position="450"/>
        <end position="470"/>
    </location>
</feature>
<dbReference type="Pfam" id="PF09925">
    <property type="entry name" value="DUF2157"/>
    <property type="match status" value="1"/>
</dbReference>
<dbReference type="InterPro" id="IPR018677">
    <property type="entry name" value="DUF2157"/>
</dbReference>
<feature type="transmembrane region" description="Helical" evidence="1">
    <location>
        <begin position="21"/>
        <end position="46"/>
    </location>
</feature>
<feature type="transmembrane region" description="Helical" evidence="1">
    <location>
        <begin position="179"/>
        <end position="199"/>
    </location>
</feature>
<keyword evidence="1" id="KW-0812">Transmembrane</keyword>
<feature type="transmembrane region" description="Helical" evidence="1">
    <location>
        <begin position="128"/>
        <end position="145"/>
    </location>
</feature>
<feature type="transmembrane region" description="Helical" evidence="1">
    <location>
        <begin position="416"/>
        <end position="438"/>
    </location>
</feature>
<accession>A0A6N1MST8</accession>
<evidence type="ECO:0000259" key="2">
    <source>
        <dbReference type="Pfam" id="PF09925"/>
    </source>
</evidence>
<evidence type="ECO:0000256" key="1">
    <source>
        <dbReference type="SAM" id="Phobius"/>
    </source>
</evidence>
<feature type="transmembrane region" description="Helical" evidence="1">
    <location>
        <begin position="52"/>
        <end position="70"/>
    </location>
</feature>
<dbReference type="RefSeq" id="WP_004280610.1">
    <property type="nucleotide sequence ID" value="NZ_CP054803.1"/>
</dbReference>
<feature type="domain" description="DUF2157" evidence="2">
    <location>
        <begin position="23"/>
        <end position="123"/>
    </location>
</feature>
<evidence type="ECO:0000313" key="4">
    <source>
        <dbReference type="Proteomes" id="UP000509126"/>
    </source>
</evidence>
<feature type="transmembrane region" description="Helical" evidence="1">
    <location>
        <begin position="157"/>
        <end position="174"/>
    </location>
</feature>
<keyword evidence="1" id="KW-1133">Transmembrane helix</keyword>
<feature type="transmembrane region" description="Helical" evidence="1">
    <location>
        <begin position="343"/>
        <end position="372"/>
    </location>
</feature>
<dbReference type="Proteomes" id="UP000509126">
    <property type="component" value="Chromosome"/>
</dbReference>
<dbReference type="AlphaFoldDB" id="A0A6N1MST8"/>
<feature type="transmembrane region" description="Helical" evidence="1">
    <location>
        <begin position="567"/>
        <end position="588"/>
    </location>
</feature>
<feature type="transmembrane region" description="Helical" evidence="1">
    <location>
        <begin position="482"/>
        <end position="500"/>
    </location>
</feature>
<feature type="transmembrane region" description="Helical" evidence="1">
    <location>
        <begin position="290"/>
        <end position="309"/>
    </location>
</feature>
<keyword evidence="1" id="KW-0472">Membrane</keyword>
<reference evidence="3 4" key="1">
    <citation type="submission" date="2019-11" db="EMBL/GenBank/DDBJ databases">
        <title>FDA dAtabase for Regulatory Grade micrObial Sequences (FDA-ARGOS): Supporting development and validation of Infectious Disease Dx tests.</title>
        <authorList>
            <person name="Patel R."/>
            <person name="Rucinski S."/>
            <person name="Tallon L."/>
            <person name="Sadzewicz L."/>
            <person name="Vavikolanu K."/>
            <person name="Mehta A."/>
            <person name="Aluvathingal J."/>
            <person name="Nadendla S."/>
            <person name="Nandy P."/>
            <person name="Geyer C."/>
            <person name="Yan Y."/>
            <person name="Sichtig H."/>
        </authorList>
    </citation>
    <scope>NUCLEOTIDE SEQUENCE [LARGE SCALE GENOMIC DNA]</scope>
    <source>
        <strain evidence="3 4">FDAARGOS_557</strain>
    </source>
</reference>
<proteinExistence type="predicted"/>
<feature type="transmembrane region" description="Helical" evidence="1">
    <location>
        <begin position="82"/>
        <end position="101"/>
    </location>
</feature>
<feature type="transmembrane region" description="Helical" evidence="1">
    <location>
        <begin position="259"/>
        <end position="283"/>
    </location>
</feature>
<organism evidence="3 4">
    <name type="scientific">Acinetobacter lwoffii</name>
    <dbReference type="NCBI Taxonomy" id="28090"/>
    <lineage>
        <taxon>Bacteria</taxon>
        <taxon>Pseudomonadati</taxon>
        <taxon>Pseudomonadota</taxon>
        <taxon>Gammaproteobacteria</taxon>
        <taxon>Moraxellales</taxon>
        <taxon>Moraxellaceae</taxon>
        <taxon>Acinetobacter</taxon>
    </lineage>
</organism>
<sequence length="601" mass="68145">MSRTVPSPDRPFSPLLFIQPAVIQILQIIGLALIAVSIVYLLAANWWMLPKFVQLFIPQILLLGSALLSVRFTAREKLRQSLDTVSGLMLGLSLAVIGQIYQTGADSYQLFLLWALLLLPWLYRPNIGIFALFCVVSQLALYFYFKQSFWLVRAETLYLLGLNLLTGLSMIYALRYYPVLRYLFIAIVVLISVVSMFRFVDSDSIWYLASVLVLPILFSAYFYTRKQQLETSLLIAGLALSFSILIFDLTEQYLQDSAAGLLVLALLIFSWFAAITGLLIKLLPKSRFSVIPLALGAWIAGVILAMLLLTYWGNFSILMGVIFIAVAWWLIRSKPSVFLRQLAYCLWVCGQAAVLIHTQLLTESLLLIWLIQVGITLLTIMSRMHWLVVLLQLLLAHILGIAVLVDQHAFFQDQRLLTWIMLLNYSILTGALLTARYWLASAYAKSMNLWMISILVVTAIFQCLLQFGVAQQLQPHGIDEAMIFYILPAFWLLSFVGIHLKQFSRIQLWLIPAAGILLIALGYFEIFIILVFMAWAMVNQQRLMQALTILLLIFWLWLLYYNLGLSFLFKSVSIFASGVLVLLLAYVLSSPKFQLKAGVVS</sequence>
<feature type="transmembrane region" description="Helical" evidence="1">
    <location>
        <begin position="231"/>
        <end position="247"/>
    </location>
</feature>
<evidence type="ECO:0000313" key="3">
    <source>
        <dbReference type="EMBL" id="QKU20932.1"/>
    </source>
</evidence>
<feature type="transmembrane region" description="Helical" evidence="1">
    <location>
        <begin position="506"/>
        <end position="536"/>
    </location>
</feature>
<protein>
    <submittedName>
        <fullName evidence="3">DUF2157 domain-containing protein</fullName>
    </submittedName>
</protein>